<dbReference type="GO" id="GO:0043005">
    <property type="term" value="C:neuron projection"/>
    <property type="evidence" value="ECO:0007669"/>
    <property type="project" value="TreeGrafter"/>
</dbReference>
<keyword evidence="2" id="KW-1015">Disulfide bond</keyword>
<dbReference type="PANTHER" id="PTHR12231">
    <property type="entry name" value="CTX-RELATED TYPE I TRANSMEMBRANE PROTEIN"/>
    <property type="match status" value="1"/>
</dbReference>
<evidence type="ECO:0000256" key="4">
    <source>
        <dbReference type="SAM" id="SignalP"/>
    </source>
</evidence>
<evidence type="ECO:0000259" key="5">
    <source>
        <dbReference type="PROSITE" id="PS50835"/>
    </source>
</evidence>
<keyword evidence="3" id="KW-0393">Immunoglobulin domain</keyword>
<keyword evidence="1" id="KW-0677">Repeat</keyword>
<name>A0A5K3EJU1_MESCO</name>
<evidence type="ECO:0000256" key="1">
    <source>
        <dbReference type="ARBA" id="ARBA00022737"/>
    </source>
</evidence>
<reference evidence="6" key="1">
    <citation type="submission" date="2019-11" db="UniProtKB">
        <authorList>
            <consortium name="WormBaseParasite"/>
        </authorList>
    </citation>
    <scope>IDENTIFICATION</scope>
</reference>
<proteinExistence type="predicted"/>
<dbReference type="SMART" id="SM00409">
    <property type="entry name" value="IG"/>
    <property type="match status" value="3"/>
</dbReference>
<dbReference type="PANTHER" id="PTHR12231:SF253">
    <property type="entry name" value="DPR-INTERACTING PROTEIN ETA, ISOFORM B-RELATED"/>
    <property type="match status" value="1"/>
</dbReference>
<dbReference type="Pfam" id="PF07686">
    <property type="entry name" value="V-set"/>
    <property type="match status" value="1"/>
</dbReference>
<organism evidence="6">
    <name type="scientific">Mesocestoides corti</name>
    <name type="common">Flatworm</name>
    <dbReference type="NCBI Taxonomy" id="53468"/>
    <lineage>
        <taxon>Eukaryota</taxon>
        <taxon>Metazoa</taxon>
        <taxon>Spiralia</taxon>
        <taxon>Lophotrochozoa</taxon>
        <taxon>Platyhelminthes</taxon>
        <taxon>Cestoda</taxon>
        <taxon>Eucestoda</taxon>
        <taxon>Cyclophyllidea</taxon>
        <taxon>Mesocestoididae</taxon>
        <taxon>Mesocestoides</taxon>
    </lineage>
</organism>
<evidence type="ECO:0000256" key="2">
    <source>
        <dbReference type="ARBA" id="ARBA00023157"/>
    </source>
</evidence>
<dbReference type="InterPro" id="IPR036179">
    <property type="entry name" value="Ig-like_dom_sf"/>
</dbReference>
<dbReference type="SUPFAM" id="SSF48726">
    <property type="entry name" value="Immunoglobulin"/>
    <property type="match status" value="3"/>
</dbReference>
<feature type="signal peptide" evidence="4">
    <location>
        <begin position="1"/>
        <end position="21"/>
    </location>
</feature>
<dbReference type="PROSITE" id="PS50835">
    <property type="entry name" value="IG_LIKE"/>
    <property type="match status" value="2"/>
</dbReference>
<dbReference type="InterPro" id="IPR007110">
    <property type="entry name" value="Ig-like_dom"/>
</dbReference>
<dbReference type="WBParaSite" id="MCU_001078-RB">
    <property type="protein sequence ID" value="MCU_001078-RB"/>
    <property type="gene ID" value="MCU_001078"/>
</dbReference>
<feature type="chain" id="PRO_5024368449" evidence="4">
    <location>
        <begin position="22"/>
        <end position="515"/>
    </location>
</feature>
<dbReference type="InterPro" id="IPR051170">
    <property type="entry name" value="Neural/epithelial_adhesion"/>
</dbReference>
<accession>A0A5K3EJU1</accession>
<evidence type="ECO:0000256" key="3">
    <source>
        <dbReference type="ARBA" id="ARBA00023319"/>
    </source>
</evidence>
<protein>
    <submittedName>
        <fullName evidence="6">Ig-like domain-containing protein</fullName>
    </submittedName>
</protein>
<feature type="domain" description="Ig-like" evidence="5">
    <location>
        <begin position="132"/>
        <end position="275"/>
    </location>
</feature>
<dbReference type="Gene3D" id="2.60.40.10">
    <property type="entry name" value="Immunoglobulins"/>
    <property type="match status" value="3"/>
</dbReference>
<sequence>MDLSFACSSLFLVALSVMGEAEFPPTFTKEMESVDAVNGTTAVLTCHLNRSLLPSEIIKISWLKMPRQLLARGRMKITANERISIVPQSSESVFQLRFDPVIKDDGGEYRCVYNHETGVKYKVVVVNIQVRPKVNIDPQGEVELLEGQSAFLVCNASGTPYPQIRWWMLPLATYQRRYSLRRRGTYEESHVTLTFPTTPVYHQFHPRYQSPPLVQSTQHLLLIPLHDIAAKYKQSIFVRRGRLIISSVNRDLVGWYFCEAYNSVRPSAMAHSLLTVHYPPRVFLPQREVFFAPFGNVSLVCEFQAFPLAEVEWALDGRNLNAVPCDSPQYRPSTWCTEKTIDEVIYQNGDETNYGFDDSLSLPDLHNSKVEEVSSRSLERHRTFNLTQSLHDLTLYGRRVKAVLHVWVTEAGHFGRYSCRMRTRHGLAEGFIRLRNKGGLLFEPFTYDEVRNRQKDAIQPRAGASRLTPSANVMTHREAAFPFPFPEPSNSQKLVSLALPTLCIFLTMIHVHCRV</sequence>
<dbReference type="InterPro" id="IPR013783">
    <property type="entry name" value="Ig-like_fold"/>
</dbReference>
<dbReference type="AlphaFoldDB" id="A0A5K3EJU1"/>
<dbReference type="InterPro" id="IPR013106">
    <property type="entry name" value="Ig_V-set"/>
</dbReference>
<feature type="domain" description="Ig-like" evidence="5">
    <location>
        <begin position="25"/>
        <end position="127"/>
    </location>
</feature>
<dbReference type="InterPro" id="IPR003599">
    <property type="entry name" value="Ig_sub"/>
</dbReference>
<evidence type="ECO:0000313" key="6">
    <source>
        <dbReference type="WBParaSite" id="MCU_001078-RB"/>
    </source>
</evidence>
<keyword evidence="4" id="KW-0732">Signal</keyword>